<evidence type="ECO:0000313" key="3">
    <source>
        <dbReference type="Proteomes" id="UP000649573"/>
    </source>
</evidence>
<reference evidence="3" key="1">
    <citation type="journal article" date="2019" name="Int. J. Syst. Evol. Microbiol.">
        <title>The Global Catalogue of Microorganisms (GCM) 10K type strain sequencing project: providing services to taxonomists for standard genome sequencing and annotation.</title>
        <authorList>
            <consortium name="The Broad Institute Genomics Platform"/>
            <consortium name="The Broad Institute Genome Sequencing Center for Infectious Disease"/>
            <person name="Wu L."/>
            <person name="Ma J."/>
        </authorList>
    </citation>
    <scope>NUCLEOTIDE SEQUENCE [LARGE SCALE GENOMIC DNA]</scope>
    <source>
        <strain evidence="3">JCM 3296</strain>
    </source>
</reference>
<dbReference type="RefSeq" id="WP_189254001.1">
    <property type="nucleotide sequence ID" value="NZ_BMRE01000009.1"/>
</dbReference>
<dbReference type="InterPro" id="IPR037401">
    <property type="entry name" value="SnoaL-like"/>
</dbReference>
<sequence length="151" mass="17251">MARTPEQIVEHVRRMVAGEATHAEFADLFAPDGVMAYRFPAHWQPEEIKGREEIRAFFSKVRGAGVREKIEIQNVEAICRRTDDPDVVVSEIVHRGWSKVKQDYYTFTAIAIIHLRDGEIVRYDDYMNPLLLAELLGMPYRASESVAQSSA</sequence>
<evidence type="ECO:0000259" key="1">
    <source>
        <dbReference type="Pfam" id="PF12680"/>
    </source>
</evidence>
<dbReference type="Gene3D" id="3.10.450.50">
    <property type="match status" value="1"/>
</dbReference>
<comment type="caution">
    <text evidence="2">The sequence shown here is derived from an EMBL/GenBank/DDBJ whole genome shotgun (WGS) entry which is preliminary data.</text>
</comment>
<feature type="domain" description="SnoaL-like" evidence="1">
    <location>
        <begin position="23"/>
        <end position="123"/>
    </location>
</feature>
<dbReference type="InterPro" id="IPR032710">
    <property type="entry name" value="NTF2-like_dom_sf"/>
</dbReference>
<name>A0ABQ2UH69_9PSEU</name>
<dbReference type="EMBL" id="BMRE01000009">
    <property type="protein sequence ID" value="GGU33597.1"/>
    <property type="molecule type" value="Genomic_DNA"/>
</dbReference>
<proteinExistence type="predicted"/>
<keyword evidence="3" id="KW-1185">Reference proteome</keyword>
<dbReference type="Pfam" id="PF12680">
    <property type="entry name" value="SnoaL_2"/>
    <property type="match status" value="1"/>
</dbReference>
<evidence type="ECO:0000313" key="2">
    <source>
        <dbReference type="EMBL" id="GGU33597.1"/>
    </source>
</evidence>
<gene>
    <name evidence="2" type="ORF">GCM10010178_27170</name>
</gene>
<dbReference type="Proteomes" id="UP000649573">
    <property type="component" value="Unassembled WGS sequence"/>
</dbReference>
<organism evidence="2 3">
    <name type="scientific">Lentzea flava</name>
    <dbReference type="NCBI Taxonomy" id="103732"/>
    <lineage>
        <taxon>Bacteria</taxon>
        <taxon>Bacillati</taxon>
        <taxon>Actinomycetota</taxon>
        <taxon>Actinomycetes</taxon>
        <taxon>Pseudonocardiales</taxon>
        <taxon>Pseudonocardiaceae</taxon>
        <taxon>Lentzea</taxon>
    </lineage>
</organism>
<dbReference type="SUPFAM" id="SSF54427">
    <property type="entry name" value="NTF2-like"/>
    <property type="match status" value="1"/>
</dbReference>
<accession>A0ABQ2UH69</accession>
<protein>
    <recommendedName>
        <fullName evidence="1">SnoaL-like domain-containing protein</fullName>
    </recommendedName>
</protein>